<comment type="catalytic activity">
    <reaction evidence="15">
        <text>tRNA(Asp) + L-aspartate + ATP = L-aspartyl-tRNA(Asp) + AMP + diphosphate</text>
        <dbReference type="Rhea" id="RHEA:19649"/>
        <dbReference type="Rhea" id="RHEA-COMP:9660"/>
        <dbReference type="Rhea" id="RHEA-COMP:9678"/>
        <dbReference type="ChEBI" id="CHEBI:29991"/>
        <dbReference type="ChEBI" id="CHEBI:30616"/>
        <dbReference type="ChEBI" id="CHEBI:33019"/>
        <dbReference type="ChEBI" id="CHEBI:78442"/>
        <dbReference type="ChEBI" id="CHEBI:78516"/>
        <dbReference type="ChEBI" id="CHEBI:456215"/>
        <dbReference type="EC" id="6.1.1.12"/>
    </reaction>
</comment>
<dbReference type="Proteomes" id="UP000016662">
    <property type="component" value="Unassembled WGS sequence"/>
</dbReference>
<dbReference type="CDD" id="cd04100">
    <property type="entry name" value="Asp_Lys_Asn_RS_N"/>
    <property type="match status" value="1"/>
</dbReference>
<feature type="domain" description="Aminoacyl-transfer RNA synthetases class-II family profile" evidence="16">
    <location>
        <begin position="615"/>
        <end position="912"/>
    </location>
</feature>
<dbReference type="GO" id="GO:0005524">
    <property type="term" value="F:ATP binding"/>
    <property type="evidence" value="ECO:0007669"/>
    <property type="project" value="UniProtKB-UniRule"/>
</dbReference>
<keyword evidence="8 14" id="KW-0067">ATP-binding</keyword>
<dbReference type="GO" id="GO:0016740">
    <property type="term" value="F:transferase activity"/>
    <property type="evidence" value="ECO:0007669"/>
    <property type="project" value="UniProtKB-KW"/>
</dbReference>
<dbReference type="SUPFAM" id="SSF55931">
    <property type="entry name" value="Glutamine synthetase/guanido kinase"/>
    <property type="match status" value="1"/>
</dbReference>
<dbReference type="PROSITE" id="PS50862">
    <property type="entry name" value="AA_TRNA_LIGASE_II"/>
    <property type="match status" value="1"/>
</dbReference>
<feature type="binding site" evidence="15">
    <location>
        <position position="838"/>
    </location>
    <ligand>
        <name>L-aspartate</name>
        <dbReference type="ChEBI" id="CHEBI:29991"/>
    </ligand>
</feature>
<comment type="similarity">
    <text evidence="2 14">Belongs to the GatB/GatE family. GatB subfamily.</text>
</comment>
<feature type="binding site" evidence="15">
    <location>
        <position position="691"/>
    </location>
    <ligand>
        <name>L-aspartate</name>
        <dbReference type="ChEBI" id="CHEBI:29991"/>
    </ligand>
</feature>
<gene>
    <name evidence="14" type="primary">gatB</name>
    <name evidence="15" type="synonym">aspS</name>
    <name evidence="17" type="ORF">RUMCAL_00811</name>
</gene>
<dbReference type="Gene3D" id="2.40.50.140">
    <property type="entry name" value="Nucleic acid-binding proteins"/>
    <property type="match status" value="1"/>
</dbReference>
<dbReference type="CDD" id="cd00776">
    <property type="entry name" value="AsxRS_core"/>
    <property type="match status" value="1"/>
</dbReference>
<dbReference type="GO" id="GO:0070681">
    <property type="term" value="P:glutaminyl-tRNAGln biosynthesis via transamidation"/>
    <property type="evidence" value="ECO:0007669"/>
    <property type="project" value="TreeGrafter"/>
</dbReference>
<dbReference type="InterPro" id="IPR002312">
    <property type="entry name" value="Asp/Asn-tRNA-synth_IIb"/>
</dbReference>
<evidence type="ECO:0000256" key="14">
    <source>
        <dbReference type="HAMAP-Rule" id="MF_00121"/>
    </source>
</evidence>
<evidence type="ECO:0000256" key="6">
    <source>
        <dbReference type="ARBA" id="ARBA00022598"/>
    </source>
</evidence>
<dbReference type="InterPro" id="IPR045864">
    <property type="entry name" value="aa-tRNA-synth_II/BPL/LPL"/>
</dbReference>
<dbReference type="PANTHER" id="PTHR11659">
    <property type="entry name" value="GLUTAMYL-TRNA GLN AMIDOTRANSFERASE SUBUNIT B MITOCHONDRIAL AND PROKARYOTIC PET112-RELATED"/>
    <property type="match status" value="1"/>
</dbReference>
<dbReference type="eggNOG" id="COG0017">
    <property type="taxonomic scope" value="Bacteria"/>
</dbReference>
<dbReference type="InterPro" id="IPR006075">
    <property type="entry name" value="Asn/Gln-tRNA_Trfase_suB/E_cat"/>
</dbReference>
<dbReference type="Gene3D" id="1.10.10.410">
    <property type="match status" value="1"/>
</dbReference>
<dbReference type="AlphaFoldDB" id="U2M567"/>
<dbReference type="SMART" id="SM00845">
    <property type="entry name" value="GatB_Yqey"/>
    <property type="match status" value="1"/>
</dbReference>
<keyword evidence="9 14" id="KW-0648">Protein biosynthesis</keyword>
<dbReference type="NCBIfam" id="TIGR00458">
    <property type="entry name" value="aspS_nondisc"/>
    <property type="match status" value="1"/>
</dbReference>
<dbReference type="SUPFAM" id="SSF89095">
    <property type="entry name" value="GatB/YqeY motif"/>
    <property type="match status" value="1"/>
</dbReference>
<feature type="binding site" evidence="15">
    <location>
        <position position="842"/>
    </location>
    <ligand>
        <name>L-aspartate</name>
        <dbReference type="ChEBI" id="CHEBI:29991"/>
    </ligand>
</feature>
<dbReference type="EC" id="6.3.5.-" evidence="14"/>
<dbReference type="PATRIC" id="fig|411473.3.peg.661"/>
<evidence type="ECO:0000256" key="13">
    <source>
        <dbReference type="ARBA" id="ARBA00047913"/>
    </source>
</evidence>
<keyword evidence="10 15" id="KW-0030">Aminoacyl-tRNA synthetase</keyword>
<keyword evidence="17" id="KW-0808">Transferase</keyword>
<dbReference type="InterPro" id="IPR004365">
    <property type="entry name" value="NA-bd_OB_tRNA"/>
</dbReference>
<dbReference type="SUPFAM" id="SSF50249">
    <property type="entry name" value="Nucleic acid-binding proteins"/>
    <property type="match status" value="1"/>
</dbReference>
<dbReference type="InterPro" id="IPR004523">
    <property type="entry name" value="Asp-tRNA_synthase_2"/>
</dbReference>
<organism evidence="17 18">
    <name type="scientific">Ruminococcus callidus ATCC 27760</name>
    <dbReference type="NCBI Taxonomy" id="411473"/>
    <lineage>
        <taxon>Bacteria</taxon>
        <taxon>Bacillati</taxon>
        <taxon>Bacillota</taxon>
        <taxon>Clostridia</taxon>
        <taxon>Eubacteriales</taxon>
        <taxon>Oscillospiraceae</taxon>
        <taxon>Ruminococcus</taxon>
    </lineage>
</organism>
<dbReference type="HAMAP" id="MF_00121">
    <property type="entry name" value="GatB"/>
    <property type="match status" value="1"/>
</dbReference>
<dbReference type="NCBIfam" id="NF004012">
    <property type="entry name" value="PRK05477.1-2"/>
    <property type="match status" value="1"/>
</dbReference>
<evidence type="ECO:0000256" key="11">
    <source>
        <dbReference type="ARBA" id="ARBA00024799"/>
    </source>
</evidence>
<dbReference type="InterPro" id="IPR023168">
    <property type="entry name" value="GatB_Yqey_C_2"/>
</dbReference>
<dbReference type="Pfam" id="PF01336">
    <property type="entry name" value="tRNA_anti-codon"/>
    <property type="match status" value="1"/>
</dbReference>
<comment type="catalytic activity">
    <reaction evidence="12 14">
        <text>L-aspartyl-tRNA(Asn) + L-glutamine + ATP + H2O = L-asparaginyl-tRNA(Asn) + L-glutamate + ADP + phosphate + 2 H(+)</text>
        <dbReference type="Rhea" id="RHEA:14513"/>
        <dbReference type="Rhea" id="RHEA-COMP:9674"/>
        <dbReference type="Rhea" id="RHEA-COMP:9677"/>
        <dbReference type="ChEBI" id="CHEBI:15377"/>
        <dbReference type="ChEBI" id="CHEBI:15378"/>
        <dbReference type="ChEBI" id="CHEBI:29985"/>
        <dbReference type="ChEBI" id="CHEBI:30616"/>
        <dbReference type="ChEBI" id="CHEBI:43474"/>
        <dbReference type="ChEBI" id="CHEBI:58359"/>
        <dbReference type="ChEBI" id="CHEBI:78515"/>
        <dbReference type="ChEBI" id="CHEBI:78516"/>
        <dbReference type="ChEBI" id="CHEBI:456216"/>
    </reaction>
</comment>
<accession>U2M567</accession>
<evidence type="ECO:0000256" key="7">
    <source>
        <dbReference type="ARBA" id="ARBA00022741"/>
    </source>
</evidence>
<dbReference type="GO" id="GO:0050567">
    <property type="term" value="F:glutaminyl-tRNA synthase (glutamine-hydrolyzing) activity"/>
    <property type="evidence" value="ECO:0007669"/>
    <property type="project" value="UniProtKB-UniRule"/>
</dbReference>
<comment type="catalytic activity">
    <reaction evidence="13 14">
        <text>L-glutamyl-tRNA(Gln) + L-glutamine + ATP + H2O = L-glutaminyl-tRNA(Gln) + L-glutamate + ADP + phosphate + H(+)</text>
        <dbReference type="Rhea" id="RHEA:17521"/>
        <dbReference type="Rhea" id="RHEA-COMP:9681"/>
        <dbReference type="Rhea" id="RHEA-COMP:9684"/>
        <dbReference type="ChEBI" id="CHEBI:15377"/>
        <dbReference type="ChEBI" id="CHEBI:15378"/>
        <dbReference type="ChEBI" id="CHEBI:29985"/>
        <dbReference type="ChEBI" id="CHEBI:30616"/>
        <dbReference type="ChEBI" id="CHEBI:43474"/>
        <dbReference type="ChEBI" id="CHEBI:58359"/>
        <dbReference type="ChEBI" id="CHEBI:78520"/>
        <dbReference type="ChEBI" id="CHEBI:78521"/>
        <dbReference type="ChEBI" id="CHEBI:456216"/>
    </reaction>
</comment>
<dbReference type="GO" id="GO:0050566">
    <property type="term" value="F:asparaginyl-tRNA synthase (glutamine-hydrolyzing) activity"/>
    <property type="evidence" value="ECO:0007669"/>
    <property type="project" value="RHEA"/>
</dbReference>
<dbReference type="EMBL" id="AWVF01000093">
    <property type="protein sequence ID" value="ERJ96884.1"/>
    <property type="molecule type" value="Genomic_DNA"/>
</dbReference>
<comment type="caution">
    <text evidence="15">Lacks conserved residue(s) required for the propagation of feature annotation.</text>
</comment>
<sequence length="912" mass="103141">MPGTLPVINQTAVEYAVKAGMALGCDISKFSVFDRKNYFYPDLPKAYQISQLYYPLCLEGKVAIDTPNGQKYIRINHIHLEEDAGKLVHDDFNAVSLADYNRCGIPLVEIVTEPDISSAEEAKAFIEKVMLLLQYAGVSDCKMEEGSLRCDVNVSIMRPEDKELGTRAEIKNMNSLKSITRAINYEIKRQSRLLDAGKKVVQETRRFNENKGETSSMRSKENAHDYRYFPEPDILQVNFTDEMLDSIRDMLPELPYKRMERYMKNYGLSKTDAQILINQKSVSDFYDNAVAVYNAPKSIANFIIVELLRRVNLGEVSMEALPFSPAEFAELVKMADTEQVSKNDAKKILRQMIETGKTAKVIAEESGMLIVNDTKKADEVISKILSENAEAVSQYQSGEKKVFGFLMGQCTKSLRGVCTPSTIKELLETKLAEAKPAVTAEESADKANAAEEVKSVECTKFTNPNQYIPEKKDGITQINTDHLLHEFDFSDAADHVGEEISLRACVHKIRQMSGFAFLILRTGRYLIQSLYVPEQCKDSITGLREGNFVWVRGKVTKNEKAVGGVELQLSALEVIANCNEEYPLKVSNKKLGCALDINLDNRSVALRNIYERAIFKIQEGVVGGFREFLIGQGFTEIHTPKIVAQGAEGGANIFHLEYFDKPAFLNQSPQFYKQTAVAFFDRVFEIAPVYRAEKHATSRHINEYIGLDFEMGYIDSMYDVMAMETACLRYVMEYLKKHYAFELELLEADVPVIRDIPSVTLLEAKEILGNKGSKNKLDLEPEDEVAICEYAKKTFDSDFIFVTHFPSSKPPFYAMNSREDPRLAYKFDLLFRGLEITSGGQRIHDYQEQLDKMHAQGLDPEDFKYYLEAHKYGLPPHGGLGIGLERLVMKLLGLSNVRQASMFPRDINRLLP</sequence>
<evidence type="ECO:0000259" key="16">
    <source>
        <dbReference type="PROSITE" id="PS50862"/>
    </source>
</evidence>
<dbReference type="Gene3D" id="3.30.930.10">
    <property type="entry name" value="Bira Bifunctional Protein, Domain 2"/>
    <property type="match status" value="1"/>
</dbReference>
<dbReference type="InterPro" id="IPR003789">
    <property type="entry name" value="Asn/Gln_tRNA_amidoTrase-B-like"/>
</dbReference>
<evidence type="ECO:0000313" key="18">
    <source>
        <dbReference type="Proteomes" id="UP000016662"/>
    </source>
</evidence>
<dbReference type="EC" id="6.1.1.12" evidence="15"/>
<reference evidence="17 18" key="1">
    <citation type="submission" date="2013-07" db="EMBL/GenBank/DDBJ databases">
        <authorList>
            <person name="Weinstock G."/>
            <person name="Sodergren E."/>
            <person name="Wylie T."/>
            <person name="Fulton L."/>
            <person name="Fulton R."/>
            <person name="Fronick C."/>
            <person name="O'Laughlin M."/>
            <person name="Godfrey J."/>
            <person name="Miner T."/>
            <person name="Herter B."/>
            <person name="Appelbaum E."/>
            <person name="Cordes M."/>
            <person name="Lek S."/>
            <person name="Wollam A."/>
            <person name="Pepin K.H."/>
            <person name="Palsikar V.B."/>
            <person name="Mitreva M."/>
            <person name="Wilson R.K."/>
        </authorList>
    </citation>
    <scope>NUCLEOTIDE SEQUENCE [LARGE SCALE GENOMIC DNA]</scope>
    <source>
        <strain evidence="17 18">ATCC 27760</strain>
    </source>
</reference>
<dbReference type="HAMAP" id="MF_02075">
    <property type="entry name" value="Asp_tRNA_synth_type2"/>
    <property type="match status" value="1"/>
</dbReference>
<evidence type="ECO:0000256" key="15">
    <source>
        <dbReference type="HAMAP-Rule" id="MF_02075"/>
    </source>
</evidence>
<comment type="subunit">
    <text evidence="15">Homodimer.</text>
</comment>
<dbReference type="GO" id="GO:0003676">
    <property type="term" value="F:nucleic acid binding"/>
    <property type="evidence" value="ECO:0007669"/>
    <property type="project" value="InterPro"/>
</dbReference>
<dbReference type="HOGENOM" id="CLU_013285_0_0_9"/>
<dbReference type="PRINTS" id="PR01042">
    <property type="entry name" value="TRNASYNTHASP"/>
</dbReference>
<evidence type="ECO:0000256" key="4">
    <source>
        <dbReference type="ARBA" id="ARBA00011123"/>
    </source>
</evidence>
<dbReference type="NCBIfam" id="NF004014">
    <property type="entry name" value="PRK05477.1-4"/>
    <property type="match status" value="1"/>
</dbReference>
<evidence type="ECO:0000313" key="17">
    <source>
        <dbReference type="EMBL" id="ERJ96884.1"/>
    </source>
</evidence>
<dbReference type="GO" id="GO:0140096">
    <property type="term" value="F:catalytic activity, acting on a protein"/>
    <property type="evidence" value="ECO:0007669"/>
    <property type="project" value="UniProtKB-ARBA"/>
</dbReference>
<dbReference type="Pfam" id="PF00152">
    <property type="entry name" value="tRNA-synt_2"/>
    <property type="match status" value="1"/>
</dbReference>
<dbReference type="GO" id="GO:0005737">
    <property type="term" value="C:cytoplasm"/>
    <property type="evidence" value="ECO:0007669"/>
    <property type="project" value="UniProtKB-SubCell"/>
</dbReference>
<evidence type="ECO:0000256" key="9">
    <source>
        <dbReference type="ARBA" id="ARBA00022917"/>
    </source>
</evidence>
<comment type="function">
    <text evidence="11 14">Allows the formation of correctly charged Asn-tRNA(Asn) or Gln-tRNA(Gln) through the transamidation of misacylated Asp-tRNA(Asn) or Glu-tRNA(Gln) in organisms which lack either or both of asparaginyl-tRNA or glutaminyl-tRNA synthetases. The reaction takes place in the presence of glutamine and ATP through an activated phospho-Asp-tRNA(Asn) or phospho-Glu-tRNA(Gln).</text>
</comment>
<evidence type="ECO:0000256" key="3">
    <source>
        <dbReference type="ARBA" id="ARBA00005312"/>
    </source>
</evidence>
<dbReference type="PANTHER" id="PTHR11659:SF0">
    <property type="entry name" value="GLUTAMYL-TRNA(GLN) AMIDOTRANSFERASE SUBUNIT B, MITOCHONDRIAL"/>
    <property type="match status" value="1"/>
</dbReference>
<evidence type="ECO:0000256" key="12">
    <source>
        <dbReference type="ARBA" id="ARBA00047380"/>
    </source>
</evidence>
<dbReference type="InterPro" id="IPR004364">
    <property type="entry name" value="Aa-tRNA-synt_II"/>
</dbReference>
<dbReference type="Pfam" id="PF02637">
    <property type="entry name" value="GatB_Yqey"/>
    <property type="match status" value="1"/>
</dbReference>
<feature type="binding site" evidence="15">
    <location>
        <begin position="691"/>
        <end position="693"/>
    </location>
    <ligand>
        <name>ATP</name>
        <dbReference type="ChEBI" id="CHEBI:30616"/>
    </ligand>
</feature>
<comment type="caution">
    <text evidence="17">The sequence shown here is derived from an EMBL/GenBank/DDBJ whole genome shotgun (WGS) entry which is preliminary data.</text>
</comment>
<evidence type="ECO:0000256" key="2">
    <source>
        <dbReference type="ARBA" id="ARBA00005306"/>
    </source>
</evidence>
<keyword evidence="5 15" id="KW-0963">Cytoplasm</keyword>
<keyword evidence="6 14" id="KW-0436">Ligase</keyword>
<feature type="binding site" evidence="15">
    <location>
        <begin position="883"/>
        <end position="886"/>
    </location>
    <ligand>
        <name>ATP</name>
        <dbReference type="ChEBI" id="CHEBI:30616"/>
    </ligand>
</feature>
<feature type="binding site" evidence="15">
    <location>
        <position position="835"/>
    </location>
    <ligand>
        <name>ATP</name>
        <dbReference type="ChEBI" id="CHEBI:30616"/>
    </ligand>
</feature>
<dbReference type="GO" id="GO:0004815">
    <property type="term" value="F:aspartate-tRNA ligase activity"/>
    <property type="evidence" value="ECO:0007669"/>
    <property type="project" value="UniProtKB-UniRule"/>
</dbReference>
<dbReference type="InterPro" id="IPR018027">
    <property type="entry name" value="Asn/Gln_amidotransferase"/>
</dbReference>
<name>U2M567_9FIRM</name>
<evidence type="ECO:0000256" key="10">
    <source>
        <dbReference type="ARBA" id="ARBA00023146"/>
    </source>
</evidence>
<dbReference type="SUPFAM" id="SSF55681">
    <property type="entry name" value="Class II aaRS and biotin synthetases"/>
    <property type="match status" value="1"/>
</dbReference>
<dbReference type="Pfam" id="PF02934">
    <property type="entry name" value="GatB_N"/>
    <property type="match status" value="1"/>
</dbReference>
<comment type="subunit">
    <text evidence="4 14">Heterotrimer of A, B and C subunits.</text>
</comment>
<dbReference type="NCBIfam" id="TIGR00133">
    <property type="entry name" value="gatB"/>
    <property type="match status" value="1"/>
</dbReference>
<dbReference type="InterPro" id="IPR012340">
    <property type="entry name" value="NA-bd_OB-fold"/>
</dbReference>
<dbReference type="STRING" id="411473.RUMCAL_00811"/>
<evidence type="ECO:0000256" key="1">
    <source>
        <dbReference type="ARBA" id="ARBA00004496"/>
    </source>
</evidence>
<comment type="similarity">
    <text evidence="3 15">Belongs to the class-II aminoacyl-tRNA synthetase family. Type 2 subfamily.</text>
</comment>
<dbReference type="NCBIfam" id="NF003483">
    <property type="entry name" value="PRK05159.1"/>
    <property type="match status" value="1"/>
</dbReference>
<feature type="region of interest" description="Aspartate" evidence="15">
    <location>
        <begin position="670"/>
        <end position="673"/>
    </location>
</feature>
<keyword evidence="18" id="KW-1185">Reference proteome</keyword>
<protein>
    <recommendedName>
        <fullName evidence="14 15">Multifunctional fusion protein</fullName>
    </recommendedName>
    <domain>
        <recommendedName>
            <fullName evidence="15">Aspartate--tRNA ligase</fullName>
            <ecNumber evidence="15">6.1.1.12</ecNumber>
        </recommendedName>
        <alternativeName>
            <fullName evidence="15">Aspartyl-tRNA synthetase</fullName>
            <shortName evidence="15">AspRS</shortName>
        </alternativeName>
    </domain>
    <domain>
        <recommendedName>
            <fullName evidence="14">Aspartyl/glutamyl-tRNA(Asn/Gln) amidotransferase subunit B</fullName>
            <shortName evidence="14">Asp/Glu-ADT subunit B</shortName>
            <ecNumber evidence="14">6.3.5.-</ecNumber>
        </recommendedName>
    </domain>
</protein>
<dbReference type="PROSITE" id="PS01234">
    <property type="entry name" value="GATB"/>
    <property type="match status" value="1"/>
</dbReference>
<evidence type="ECO:0000256" key="5">
    <source>
        <dbReference type="ARBA" id="ARBA00022490"/>
    </source>
</evidence>
<dbReference type="FunFam" id="3.30.930.10:FF:000038">
    <property type="entry name" value="Aspartate--tRNA ligase"/>
    <property type="match status" value="1"/>
</dbReference>
<proteinExistence type="inferred from homology"/>
<dbReference type="InterPro" id="IPR004413">
    <property type="entry name" value="GatB"/>
</dbReference>
<dbReference type="InterPro" id="IPR006195">
    <property type="entry name" value="aa-tRNA-synth_II"/>
</dbReference>
<dbReference type="InterPro" id="IPR042114">
    <property type="entry name" value="GatB_C_1"/>
</dbReference>
<dbReference type="InterPro" id="IPR014746">
    <property type="entry name" value="Gln_synth/guanido_kin_cat_dom"/>
</dbReference>
<feature type="binding site" evidence="15">
    <location>
        <position position="648"/>
    </location>
    <ligand>
        <name>L-aspartate</name>
        <dbReference type="ChEBI" id="CHEBI:29991"/>
    </ligand>
</feature>
<dbReference type="Gene3D" id="1.10.150.380">
    <property type="entry name" value="GatB domain, N-terminal subdomain"/>
    <property type="match status" value="1"/>
</dbReference>
<evidence type="ECO:0000256" key="8">
    <source>
        <dbReference type="ARBA" id="ARBA00022840"/>
    </source>
</evidence>
<comment type="function">
    <text evidence="15">Catalyzes the attachment of L-aspartate to tRNA(Asp) in a two-step reaction: L-aspartate is first activated by ATP to form Asp-AMP and then transferred to the acceptor end of tRNA(Asp).</text>
</comment>
<comment type="subcellular location">
    <subcellularLocation>
        <location evidence="1 15">Cytoplasm</location>
    </subcellularLocation>
</comment>
<dbReference type="GO" id="GO:0006422">
    <property type="term" value="P:aspartyl-tRNA aminoacylation"/>
    <property type="evidence" value="ECO:0007669"/>
    <property type="project" value="UniProtKB-UniRule"/>
</dbReference>
<dbReference type="eggNOG" id="COG0064">
    <property type="taxonomic scope" value="Bacteria"/>
</dbReference>
<dbReference type="InterPro" id="IPR017958">
    <property type="entry name" value="Gln-tRNA_amidoTrfase_suB_CS"/>
</dbReference>
<dbReference type="InterPro" id="IPR017959">
    <property type="entry name" value="Asn/Gln-tRNA_amidoTrfase_suB/E"/>
</dbReference>
<keyword evidence="7 14" id="KW-0547">Nucleotide-binding</keyword>